<evidence type="ECO:0000313" key="2">
    <source>
        <dbReference type="Proteomes" id="UP001044222"/>
    </source>
</evidence>
<dbReference type="SUPFAM" id="SSF50199">
    <property type="entry name" value="Staphylococcal nuclease"/>
    <property type="match status" value="1"/>
</dbReference>
<dbReference type="InterPro" id="IPR042421">
    <property type="entry name" value="C3orf33-like"/>
</dbReference>
<dbReference type="PANTHER" id="PTHR28434">
    <property type="entry name" value="PROTEIN C3ORF33"/>
    <property type="match status" value="1"/>
</dbReference>
<organism evidence="1 2">
    <name type="scientific">Anguilla anguilla</name>
    <name type="common">European freshwater eel</name>
    <name type="synonym">Muraena anguilla</name>
    <dbReference type="NCBI Taxonomy" id="7936"/>
    <lineage>
        <taxon>Eukaryota</taxon>
        <taxon>Metazoa</taxon>
        <taxon>Chordata</taxon>
        <taxon>Craniata</taxon>
        <taxon>Vertebrata</taxon>
        <taxon>Euteleostomi</taxon>
        <taxon>Actinopterygii</taxon>
        <taxon>Neopterygii</taxon>
        <taxon>Teleostei</taxon>
        <taxon>Anguilliformes</taxon>
        <taxon>Anguillidae</taxon>
        <taxon>Anguilla</taxon>
    </lineage>
</organism>
<dbReference type="InterPro" id="IPR035437">
    <property type="entry name" value="SNase_OB-fold_sf"/>
</dbReference>
<dbReference type="PANTHER" id="PTHR28434:SF1">
    <property type="entry name" value="PROTEIN C3ORF33"/>
    <property type="match status" value="1"/>
</dbReference>
<dbReference type="AlphaFoldDB" id="A0A9D3LU38"/>
<dbReference type="Proteomes" id="UP001044222">
    <property type="component" value="Chromosome 13"/>
</dbReference>
<keyword evidence="2" id="KW-1185">Reference proteome</keyword>
<dbReference type="Gene3D" id="2.40.50.90">
    <property type="match status" value="1"/>
</dbReference>
<comment type="caution">
    <text evidence="1">The sequence shown here is derived from an EMBL/GenBank/DDBJ whole genome shotgun (WGS) entry which is preliminary data.</text>
</comment>
<name>A0A9D3LU38_ANGAN</name>
<protein>
    <recommendedName>
        <fullName evidence="3">TNase-like domain-containing protein</fullName>
    </recommendedName>
</protein>
<sequence length="249" mass="28092">MSELPSKGHLLNKTKREDEPSANIISVISQIADDHLTVVRNISTGLAIAGIIILARSIRLITKFGTASEIPARFIERNVSLRGRVHRVTESGLEVEHVPINIPILSALLKKRRSDALLDVRLAGVELTEEGRAWLGQQLRPTETVWLRLIRREAEALDCLVSVSRGTIFNTCMNEELLRLGLGKTVPLLGLHHESRLYWGLHRRLLKAEVRAEKKGKGLWKERSLWQRVSEAADGNAAVRLFKRLFERT</sequence>
<dbReference type="GO" id="GO:0005615">
    <property type="term" value="C:extracellular space"/>
    <property type="evidence" value="ECO:0007669"/>
    <property type="project" value="TreeGrafter"/>
</dbReference>
<gene>
    <name evidence="1" type="ORF">ANANG_G00234990</name>
</gene>
<accession>A0A9D3LU38</accession>
<evidence type="ECO:0000313" key="1">
    <source>
        <dbReference type="EMBL" id="KAG5837035.1"/>
    </source>
</evidence>
<reference evidence="1" key="1">
    <citation type="submission" date="2021-01" db="EMBL/GenBank/DDBJ databases">
        <title>A chromosome-scale assembly of European eel, Anguilla anguilla.</title>
        <authorList>
            <person name="Henkel C."/>
            <person name="Jong-Raadsen S.A."/>
            <person name="Dufour S."/>
            <person name="Weltzien F.-A."/>
            <person name="Palstra A.P."/>
            <person name="Pelster B."/>
            <person name="Spaink H.P."/>
            <person name="Van Den Thillart G.E."/>
            <person name="Jansen H."/>
            <person name="Zahm M."/>
            <person name="Klopp C."/>
            <person name="Cedric C."/>
            <person name="Louis A."/>
            <person name="Berthelot C."/>
            <person name="Parey E."/>
            <person name="Roest Crollius H."/>
            <person name="Montfort J."/>
            <person name="Robinson-Rechavi M."/>
            <person name="Bucao C."/>
            <person name="Bouchez O."/>
            <person name="Gislard M."/>
            <person name="Lluch J."/>
            <person name="Milhes M."/>
            <person name="Lampietro C."/>
            <person name="Lopez Roques C."/>
            <person name="Donnadieu C."/>
            <person name="Braasch I."/>
            <person name="Desvignes T."/>
            <person name="Postlethwait J."/>
            <person name="Bobe J."/>
            <person name="Guiguen Y."/>
            <person name="Dirks R."/>
        </authorList>
    </citation>
    <scope>NUCLEOTIDE SEQUENCE</scope>
    <source>
        <strain evidence="1">Tag_6206</strain>
        <tissue evidence="1">Liver</tissue>
    </source>
</reference>
<dbReference type="EMBL" id="JAFIRN010000013">
    <property type="protein sequence ID" value="KAG5837035.1"/>
    <property type="molecule type" value="Genomic_DNA"/>
</dbReference>
<dbReference type="OMA" id="ETWKENM"/>
<dbReference type="OrthoDB" id="6220511at2759"/>
<proteinExistence type="predicted"/>
<evidence type="ECO:0008006" key="3">
    <source>
        <dbReference type="Google" id="ProtNLM"/>
    </source>
</evidence>